<dbReference type="InterPro" id="IPR036252">
    <property type="entry name" value="Proteasome_activ_sf"/>
</dbReference>
<dbReference type="GO" id="GO:2000045">
    <property type="term" value="P:regulation of G1/S transition of mitotic cell cycle"/>
    <property type="evidence" value="ECO:0007669"/>
    <property type="project" value="TreeGrafter"/>
</dbReference>
<evidence type="ECO:0000313" key="5">
    <source>
        <dbReference type="EMBL" id="CAJ1945318.1"/>
    </source>
</evidence>
<dbReference type="Pfam" id="PF02252">
    <property type="entry name" value="PA28_C"/>
    <property type="match status" value="1"/>
</dbReference>
<accession>A0AAD2CSX5</accession>
<feature type="region of interest" description="Disordered" evidence="3">
    <location>
        <begin position="148"/>
        <end position="182"/>
    </location>
</feature>
<evidence type="ECO:0000256" key="1">
    <source>
        <dbReference type="ARBA" id="ARBA00005883"/>
    </source>
</evidence>
<dbReference type="SUPFAM" id="SSF47216">
    <property type="entry name" value="Proteasome activator"/>
    <property type="match status" value="1"/>
</dbReference>
<dbReference type="GO" id="GO:0005654">
    <property type="term" value="C:nucleoplasm"/>
    <property type="evidence" value="ECO:0007669"/>
    <property type="project" value="TreeGrafter"/>
</dbReference>
<dbReference type="GO" id="GO:0061136">
    <property type="term" value="P:regulation of proteasomal protein catabolic process"/>
    <property type="evidence" value="ECO:0007669"/>
    <property type="project" value="TreeGrafter"/>
</dbReference>
<dbReference type="GO" id="GO:0008537">
    <property type="term" value="C:proteasome activator complex"/>
    <property type="evidence" value="ECO:0007669"/>
    <property type="project" value="InterPro"/>
</dbReference>
<evidence type="ECO:0000256" key="2">
    <source>
        <dbReference type="ARBA" id="ARBA00022942"/>
    </source>
</evidence>
<evidence type="ECO:0000256" key="3">
    <source>
        <dbReference type="SAM" id="MobiDB-lite"/>
    </source>
</evidence>
<keyword evidence="2" id="KW-0647">Proteasome</keyword>
<feature type="domain" description="Proteasome activator PA28 C-terminal" evidence="4">
    <location>
        <begin position="58"/>
        <end position="140"/>
    </location>
</feature>
<reference evidence="5" key="1">
    <citation type="submission" date="2023-08" db="EMBL/GenBank/DDBJ databases">
        <authorList>
            <person name="Audoor S."/>
            <person name="Bilcke G."/>
        </authorList>
    </citation>
    <scope>NUCLEOTIDE SEQUENCE</scope>
</reference>
<gene>
    <name evidence="5" type="ORF">CYCCA115_LOCUS9464</name>
</gene>
<evidence type="ECO:0000313" key="6">
    <source>
        <dbReference type="Proteomes" id="UP001295423"/>
    </source>
</evidence>
<dbReference type="PANTHER" id="PTHR10660">
    <property type="entry name" value="PROTEASOME REGULATOR PA28"/>
    <property type="match status" value="1"/>
</dbReference>
<dbReference type="GO" id="GO:0005737">
    <property type="term" value="C:cytoplasm"/>
    <property type="evidence" value="ECO:0007669"/>
    <property type="project" value="TreeGrafter"/>
</dbReference>
<name>A0AAD2CSX5_9STRA</name>
<dbReference type="InterPro" id="IPR009077">
    <property type="entry name" value="Proteasome_activ_PA28"/>
</dbReference>
<dbReference type="Proteomes" id="UP001295423">
    <property type="component" value="Unassembled WGS sequence"/>
</dbReference>
<proteinExistence type="inferred from homology"/>
<feature type="compositionally biased region" description="Basic and acidic residues" evidence="3">
    <location>
        <begin position="159"/>
        <end position="176"/>
    </location>
</feature>
<dbReference type="InterPro" id="IPR036997">
    <property type="entry name" value="PA28_C_sf"/>
</dbReference>
<keyword evidence="6" id="KW-1185">Reference proteome</keyword>
<dbReference type="AlphaFoldDB" id="A0AAD2CSX5"/>
<protein>
    <recommendedName>
        <fullName evidence="4">Proteasome activator PA28 C-terminal domain-containing protein</fullName>
    </recommendedName>
</protein>
<sequence length="244" mass="26527">MTLLEKYNKSSKDKATKILDGAMAKLQNMEATFATCFPHPTLSAASTEFKKLNVESGSNEPVSKAVSMTIDEISTVSQDARALEVFLNLHIPKMEDGNNFGVTVQLSMLKQLSDMQEAAGKAIDELSGYSNARAESLSKLNLPSVSSSITKLTSSSTTDGKKEEKSSESKEEKKSSSDMTGPMFDSRVGALIATDVQYYSKAQRAFQATISSYMAVLDYMDKNKEKLEKPKGSGGSHSGYQSMY</sequence>
<dbReference type="InterPro" id="IPR003186">
    <property type="entry name" value="PA28_C"/>
</dbReference>
<dbReference type="EMBL" id="CAKOGP040001347">
    <property type="protein sequence ID" value="CAJ1945318.1"/>
    <property type="molecule type" value="Genomic_DNA"/>
</dbReference>
<organism evidence="5 6">
    <name type="scientific">Cylindrotheca closterium</name>
    <dbReference type="NCBI Taxonomy" id="2856"/>
    <lineage>
        <taxon>Eukaryota</taxon>
        <taxon>Sar</taxon>
        <taxon>Stramenopiles</taxon>
        <taxon>Ochrophyta</taxon>
        <taxon>Bacillariophyta</taxon>
        <taxon>Bacillariophyceae</taxon>
        <taxon>Bacillariophycidae</taxon>
        <taxon>Bacillariales</taxon>
        <taxon>Bacillariaceae</taxon>
        <taxon>Cylindrotheca</taxon>
    </lineage>
</organism>
<evidence type="ECO:0000259" key="4">
    <source>
        <dbReference type="Pfam" id="PF02252"/>
    </source>
</evidence>
<dbReference type="Gene3D" id="1.20.120.180">
    <property type="entry name" value="Proteasome activator pa28, C-terminal domain"/>
    <property type="match status" value="1"/>
</dbReference>
<dbReference type="GO" id="GO:0061133">
    <property type="term" value="F:endopeptidase activator activity"/>
    <property type="evidence" value="ECO:0007669"/>
    <property type="project" value="TreeGrafter"/>
</dbReference>
<comment type="caution">
    <text evidence="5">The sequence shown here is derived from an EMBL/GenBank/DDBJ whole genome shotgun (WGS) entry which is preliminary data.</text>
</comment>
<dbReference type="PANTHER" id="PTHR10660:SF2">
    <property type="entry name" value="LD45860P"/>
    <property type="match status" value="1"/>
</dbReference>
<comment type="similarity">
    <text evidence="1">Belongs to the PA28 family.</text>
</comment>
<feature type="compositionally biased region" description="Low complexity" evidence="3">
    <location>
        <begin position="148"/>
        <end position="158"/>
    </location>
</feature>